<dbReference type="AlphaFoldDB" id="A0A2W5UPX0"/>
<comment type="caution">
    <text evidence="3">The sequence shown here is derived from an EMBL/GenBank/DDBJ whole genome shotgun (WGS) entry which is preliminary data.</text>
</comment>
<feature type="signal peptide" evidence="1">
    <location>
        <begin position="1"/>
        <end position="23"/>
    </location>
</feature>
<keyword evidence="1" id="KW-0732">Signal</keyword>
<gene>
    <name evidence="3" type="ORF">DI536_18340</name>
</gene>
<name>A0A2W5UPX0_9BACT</name>
<dbReference type="EMBL" id="QFQP01000015">
    <property type="protein sequence ID" value="PZR11098.1"/>
    <property type="molecule type" value="Genomic_DNA"/>
</dbReference>
<dbReference type="SUPFAM" id="SSF51430">
    <property type="entry name" value="NAD(P)-linked oxidoreductase"/>
    <property type="match status" value="1"/>
</dbReference>
<dbReference type="InterPro" id="IPR020471">
    <property type="entry name" value="AKR"/>
</dbReference>
<accession>A0A2W5UPX0</accession>
<dbReference type="PANTHER" id="PTHR42686:SF1">
    <property type="entry name" value="GH17980P-RELATED"/>
    <property type="match status" value="1"/>
</dbReference>
<dbReference type="Gene3D" id="3.20.20.100">
    <property type="entry name" value="NADP-dependent oxidoreductase domain"/>
    <property type="match status" value="1"/>
</dbReference>
<feature type="chain" id="PRO_5015995211" evidence="1">
    <location>
        <begin position="24"/>
        <end position="374"/>
    </location>
</feature>
<dbReference type="GO" id="GO:0016491">
    <property type="term" value="F:oxidoreductase activity"/>
    <property type="evidence" value="ECO:0007669"/>
    <property type="project" value="InterPro"/>
</dbReference>
<dbReference type="Proteomes" id="UP000249061">
    <property type="component" value="Unassembled WGS sequence"/>
</dbReference>
<proteinExistence type="predicted"/>
<dbReference type="InterPro" id="IPR036812">
    <property type="entry name" value="NAD(P)_OxRdtase_dom_sf"/>
</dbReference>
<evidence type="ECO:0000313" key="3">
    <source>
        <dbReference type="EMBL" id="PZR11098.1"/>
    </source>
</evidence>
<dbReference type="CDD" id="cd19152">
    <property type="entry name" value="AKR_AKR15A"/>
    <property type="match status" value="1"/>
</dbReference>
<evidence type="ECO:0000259" key="2">
    <source>
        <dbReference type="Pfam" id="PF00248"/>
    </source>
</evidence>
<dbReference type="Pfam" id="PF00248">
    <property type="entry name" value="Aldo_ket_red"/>
    <property type="match status" value="1"/>
</dbReference>
<protein>
    <submittedName>
        <fullName evidence="3">L-fucose dehydrogenase</fullName>
    </submittedName>
</protein>
<dbReference type="GO" id="GO:0005829">
    <property type="term" value="C:cytosol"/>
    <property type="evidence" value="ECO:0007669"/>
    <property type="project" value="TreeGrafter"/>
</dbReference>
<evidence type="ECO:0000313" key="4">
    <source>
        <dbReference type="Proteomes" id="UP000249061"/>
    </source>
</evidence>
<dbReference type="InterPro" id="IPR023210">
    <property type="entry name" value="NADP_OxRdtase_dom"/>
</dbReference>
<dbReference type="PANTHER" id="PTHR42686">
    <property type="entry name" value="GH17980P-RELATED"/>
    <property type="match status" value="1"/>
</dbReference>
<feature type="domain" description="NADP-dependent oxidoreductase" evidence="2">
    <location>
        <begin position="53"/>
        <end position="360"/>
    </location>
</feature>
<sequence length="374" mass="40715">MTIARRDLLLGAAASTLGLKALAAGEVRPTRGPTSNRPLPTDTKAARYRPSTRLGLGGVAIGNGFAPATDEQTLATLEAAWKSGVRYFDTSPFYGYGLSERRFGAFLHGKKPDEYVVSTKVGRIFTASQKAPAPSQWKDPAWFEYRYDYSADAVRRSIEDSLQRLGVSRIDVVFVHDLAPSNRDFKKGEYEAHFAVAQKGAFAALTKLRDEKVIDAWGLGVNDPEPALKALEVADPDIFLLATQYSLDSHQRALEETFPALEKKKVSVVVGAPLNAGWLAGRDRYNYDGKIPDGAKKKRERMTAIADQHGIDLRTAALQFCNAHPVVSAVIPGARTPDQAEANAKSYAVNVPEAFWAALKNEGLIAKEAPTPKS</sequence>
<organism evidence="3 4">
    <name type="scientific">Archangium gephyra</name>
    <dbReference type="NCBI Taxonomy" id="48"/>
    <lineage>
        <taxon>Bacteria</taxon>
        <taxon>Pseudomonadati</taxon>
        <taxon>Myxococcota</taxon>
        <taxon>Myxococcia</taxon>
        <taxon>Myxococcales</taxon>
        <taxon>Cystobacterineae</taxon>
        <taxon>Archangiaceae</taxon>
        <taxon>Archangium</taxon>
    </lineage>
</organism>
<evidence type="ECO:0000256" key="1">
    <source>
        <dbReference type="SAM" id="SignalP"/>
    </source>
</evidence>
<reference evidence="3 4" key="1">
    <citation type="submission" date="2017-08" db="EMBL/GenBank/DDBJ databases">
        <title>Infants hospitalized years apart are colonized by the same room-sourced microbial strains.</title>
        <authorList>
            <person name="Brooks B."/>
            <person name="Olm M.R."/>
            <person name="Firek B.A."/>
            <person name="Baker R."/>
            <person name="Thomas B.C."/>
            <person name="Morowitz M.J."/>
            <person name="Banfield J.F."/>
        </authorList>
    </citation>
    <scope>NUCLEOTIDE SEQUENCE [LARGE SCALE GENOMIC DNA]</scope>
    <source>
        <strain evidence="3">S2_003_000_R2_14</strain>
    </source>
</reference>